<dbReference type="GO" id="GO:0009288">
    <property type="term" value="C:bacterial-type flagellum"/>
    <property type="evidence" value="ECO:0007669"/>
    <property type="project" value="InterPro"/>
</dbReference>
<evidence type="ECO:0000313" key="3">
    <source>
        <dbReference type="Proteomes" id="UP000030993"/>
    </source>
</evidence>
<evidence type="ECO:0000313" key="2">
    <source>
        <dbReference type="EMBL" id="KHM51026.1"/>
    </source>
</evidence>
<gene>
    <name evidence="2" type="ORF">NZ47_11815</name>
</gene>
<dbReference type="RefSeq" id="WP_039211067.1">
    <property type="nucleotide sequence ID" value="NZ_JSCE01000218.1"/>
</dbReference>
<keyword evidence="3" id="KW-1185">Reference proteome</keyword>
<dbReference type="Pfam" id="PF07195">
    <property type="entry name" value="FliD_C"/>
    <property type="match status" value="1"/>
</dbReference>
<proteinExistence type="predicted"/>
<feature type="domain" description="Flagellar hook-associated protein 2 C-terminal" evidence="1">
    <location>
        <begin position="181"/>
        <end position="237"/>
    </location>
</feature>
<reference evidence="2 3" key="1">
    <citation type="journal article" date="2013" name="PLoS ONE">
        <title>Identification and characterization of three novel lipases belonging to families II and V from Anaerovibrio lipolyticus 5ST.</title>
        <authorList>
            <person name="Prive F."/>
            <person name="Kaderbhai N.N."/>
            <person name="Girdwood S."/>
            <person name="Worgan H.J."/>
            <person name="Pinloche E."/>
            <person name="Scollan N.D."/>
            <person name="Huws S.A."/>
            <person name="Newbold C.J."/>
        </authorList>
    </citation>
    <scope>NUCLEOTIDE SEQUENCE [LARGE SCALE GENOMIC DNA]</scope>
    <source>
        <strain evidence="2 3">5S</strain>
    </source>
</reference>
<accession>A0A0B2JWJ7</accession>
<organism evidence="2 3">
    <name type="scientific">Anaerovibrio lipolyticus</name>
    <dbReference type="NCBI Taxonomy" id="82374"/>
    <lineage>
        <taxon>Bacteria</taxon>
        <taxon>Bacillati</taxon>
        <taxon>Bacillota</taxon>
        <taxon>Negativicutes</taxon>
        <taxon>Selenomonadales</taxon>
        <taxon>Selenomonadaceae</taxon>
        <taxon>Anaerovibrio</taxon>
    </lineage>
</organism>
<comment type="caution">
    <text evidence="2">The sequence shown here is derived from an EMBL/GenBank/DDBJ whole genome shotgun (WGS) entry which is preliminary data.</text>
</comment>
<protein>
    <recommendedName>
        <fullName evidence="1">Flagellar hook-associated protein 2 C-terminal domain-containing protein</fullName>
    </recommendedName>
</protein>
<name>A0A0B2JWJ7_9FIRM</name>
<dbReference type="AlphaFoldDB" id="A0A0B2JWJ7"/>
<dbReference type="Proteomes" id="UP000030993">
    <property type="component" value="Unassembled WGS sequence"/>
</dbReference>
<dbReference type="InterPro" id="IPR010809">
    <property type="entry name" value="FliD_C"/>
</dbReference>
<dbReference type="GO" id="GO:0007155">
    <property type="term" value="P:cell adhesion"/>
    <property type="evidence" value="ECO:0007669"/>
    <property type="project" value="InterPro"/>
</dbReference>
<sequence length="283" mass="30953">MAMTINSLINNNYSFSQFAQNYGISSNSKKSVNQNTAISAMWNNYANNQSSGVGFNAADIYGIKESARELLSSYESTRKDFNEDFSSKMDDLSSSLKTLKSTDFNVGKDALTTKDVTTTDKDGKTTTSTQTEMSDGLKTALKNVKDFVSSYNDTVSFMKDNAAISKRMGRVSEMFADTSYRASNYNSIGISVGKDGSLTVDEDKLANAITNSPDKVSRIMGKDGLAGKTEYHISAANAQKDKLFPSVESLFGKELKTAQVYTGSAMLRMNGYANVGNFFNMLW</sequence>
<dbReference type="eggNOG" id="ENOG5033VGB">
    <property type="taxonomic scope" value="Bacteria"/>
</dbReference>
<evidence type="ECO:0000259" key="1">
    <source>
        <dbReference type="Pfam" id="PF07195"/>
    </source>
</evidence>
<dbReference type="EMBL" id="JSCE01000218">
    <property type="protein sequence ID" value="KHM51026.1"/>
    <property type="molecule type" value="Genomic_DNA"/>
</dbReference>